<sequence length="246" mass="28203">MFGLAPKLPVTLVERQWVDSTFDEFAQMFGESFLKNVTPITPTPEFFSFDWDGSEESAEITLQRVCELMSVDRNRLALEFFDDKDELNEALGKEIPYYESQKSGAGGFYRPPDSEGMMMISLERGKLHHPVSMIATIAHELAHVILLGDGRITRDIEYMEPMTDLLTVYSGMGIFNANSAVNFQQHNRGWSMRRLGYLSEPQFGYALARFAFLRGEEKPAWAKHLNLNVGSYLRQSLKYLQREHRA</sequence>
<dbReference type="EMBL" id="AP025739">
    <property type="protein sequence ID" value="BDI29199.1"/>
    <property type="molecule type" value="Genomic_DNA"/>
</dbReference>
<accession>A0A402D486</accession>
<gene>
    <name evidence="1" type="ORF">CCAX7_12500</name>
</gene>
<protein>
    <submittedName>
        <fullName evidence="1">Uncharacterized protein</fullName>
    </submittedName>
</protein>
<name>A0A402D486_9BACT</name>
<evidence type="ECO:0000313" key="1">
    <source>
        <dbReference type="EMBL" id="BDI29199.1"/>
    </source>
</evidence>
<dbReference type="Proteomes" id="UP000287394">
    <property type="component" value="Chromosome"/>
</dbReference>
<proteinExistence type="predicted"/>
<dbReference type="KEGG" id="ccot:CCAX7_12500"/>
<organism evidence="1 2">
    <name type="scientific">Capsulimonas corticalis</name>
    <dbReference type="NCBI Taxonomy" id="2219043"/>
    <lineage>
        <taxon>Bacteria</taxon>
        <taxon>Bacillati</taxon>
        <taxon>Armatimonadota</taxon>
        <taxon>Armatimonadia</taxon>
        <taxon>Capsulimonadales</taxon>
        <taxon>Capsulimonadaceae</taxon>
        <taxon>Capsulimonas</taxon>
    </lineage>
</organism>
<dbReference type="AlphaFoldDB" id="A0A402D486"/>
<dbReference type="RefSeq" id="WP_119324355.1">
    <property type="nucleotide sequence ID" value="NZ_AP025739.1"/>
</dbReference>
<reference evidence="1 2" key="1">
    <citation type="journal article" date="2019" name="Int. J. Syst. Evol. Microbiol.">
        <title>Capsulimonas corticalis gen. nov., sp. nov., an aerobic capsulated bacterium, of a novel bacterial order, Capsulimonadales ord. nov., of the class Armatimonadia of the phylum Armatimonadetes.</title>
        <authorList>
            <person name="Li J."/>
            <person name="Kudo C."/>
            <person name="Tonouchi A."/>
        </authorList>
    </citation>
    <scope>NUCLEOTIDE SEQUENCE [LARGE SCALE GENOMIC DNA]</scope>
    <source>
        <strain evidence="1 2">AX-7</strain>
    </source>
</reference>
<keyword evidence="2" id="KW-1185">Reference proteome</keyword>
<evidence type="ECO:0000313" key="2">
    <source>
        <dbReference type="Proteomes" id="UP000287394"/>
    </source>
</evidence>
<dbReference type="OrthoDB" id="2041998at2"/>